<evidence type="ECO:0000256" key="8">
    <source>
        <dbReference type="ARBA" id="ARBA00031934"/>
    </source>
</evidence>
<evidence type="ECO:0000256" key="12">
    <source>
        <dbReference type="ARBA" id="ARBA00093191"/>
    </source>
</evidence>
<keyword evidence="16" id="KW-1185">Reference proteome</keyword>
<comment type="catalytic activity">
    <reaction evidence="13">
        <text>S-hexadecanoyl-N-acetylcysteamine + H2O = N-acetylcysteamine + hexadecanoate + H(+)</text>
        <dbReference type="Rhea" id="RHEA:84099"/>
        <dbReference type="ChEBI" id="CHEBI:7896"/>
        <dbReference type="ChEBI" id="CHEBI:15377"/>
        <dbReference type="ChEBI" id="CHEBI:15378"/>
        <dbReference type="ChEBI" id="CHEBI:74410"/>
        <dbReference type="ChEBI" id="CHEBI:233601"/>
    </reaction>
</comment>
<dbReference type="EMBL" id="ADFV01076495">
    <property type="status" value="NOT_ANNOTATED_CDS"/>
    <property type="molecule type" value="Genomic_DNA"/>
</dbReference>
<evidence type="ECO:0000256" key="2">
    <source>
        <dbReference type="ARBA" id="ARBA00012423"/>
    </source>
</evidence>
<dbReference type="GO" id="GO:0007399">
    <property type="term" value="P:nervous system development"/>
    <property type="evidence" value="ECO:0007669"/>
    <property type="project" value="TreeGrafter"/>
</dbReference>
<evidence type="ECO:0000256" key="13">
    <source>
        <dbReference type="ARBA" id="ARBA00093223"/>
    </source>
</evidence>
<comment type="similarity">
    <text evidence="1">Belongs to the palmitoyl-protein thioesterase family.</text>
</comment>
<dbReference type="InterPro" id="IPR029058">
    <property type="entry name" value="AB_hydrolase_fold"/>
</dbReference>
<evidence type="ECO:0000256" key="14">
    <source>
        <dbReference type="SAM" id="SignalP"/>
    </source>
</evidence>
<evidence type="ECO:0000256" key="9">
    <source>
        <dbReference type="ARBA" id="ARBA00038848"/>
    </source>
</evidence>
<keyword evidence="7" id="KW-0325">Glycoprotein</keyword>
<evidence type="ECO:0000256" key="6">
    <source>
        <dbReference type="ARBA" id="ARBA00023157"/>
    </source>
</evidence>
<dbReference type="GeneTree" id="ENSGT00940000156790"/>
<dbReference type="EMBL" id="ADFV01076496">
    <property type="status" value="NOT_ANNOTATED_CDS"/>
    <property type="molecule type" value="Genomic_DNA"/>
</dbReference>
<evidence type="ECO:0000256" key="11">
    <source>
        <dbReference type="ARBA" id="ARBA00047734"/>
    </source>
</evidence>
<protein>
    <recommendedName>
        <fullName evidence="3">Palmitoyl-protein thioesterase 1</fullName>
        <ecNumber evidence="9">3.1.2.2</ecNumber>
        <ecNumber evidence="2">3.1.2.22</ecNumber>
    </recommendedName>
    <alternativeName>
        <fullName evidence="8">Palmitoyl-protein hydrolase 1</fullName>
    </alternativeName>
</protein>
<dbReference type="PANTHER" id="PTHR11247">
    <property type="entry name" value="PALMITOYL-PROTEIN THIOESTERASE/DOLICHYLDIPHOSPHATASE 1"/>
    <property type="match status" value="1"/>
</dbReference>
<evidence type="ECO:0000313" key="16">
    <source>
        <dbReference type="Proteomes" id="UP000001073"/>
    </source>
</evidence>
<comment type="catalytic activity">
    <reaction evidence="11">
        <text>hexadecanoyl-CoA + H2O = hexadecanoate + CoA + H(+)</text>
        <dbReference type="Rhea" id="RHEA:16645"/>
        <dbReference type="ChEBI" id="CHEBI:7896"/>
        <dbReference type="ChEBI" id="CHEBI:15377"/>
        <dbReference type="ChEBI" id="CHEBI:15378"/>
        <dbReference type="ChEBI" id="CHEBI:57287"/>
        <dbReference type="ChEBI" id="CHEBI:57379"/>
        <dbReference type="EC" id="3.1.2.2"/>
    </reaction>
    <physiologicalReaction direction="left-to-right" evidence="11">
        <dbReference type="Rhea" id="RHEA:16646"/>
    </physiologicalReaction>
</comment>
<keyword evidence="4 14" id="KW-0732">Signal</keyword>
<comment type="catalytic activity">
    <reaction evidence="12">
        <text>S-hexadecanoyl-N-acetylcysteine methyl ester + H2O = N-acetylcysteine methyl ester + hexadecanoate + H(+)</text>
        <dbReference type="Rhea" id="RHEA:84103"/>
        <dbReference type="ChEBI" id="CHEBI:7896"/>
        <dbReference type="ChEBI" id="CHEBI:15377"/>
        <dbReference type="ChEBI" id="CHEBI:15378"/>
        <dbReference type="ChEBI" id="CHEBI:233604"/>
        <dbReference type="ChEBI" id="CHEBI:233605"/>
    </reaction>
</comment>
<dbReference type="Gene3D" id="3.40.50.1820">
    <property type="entry name" value="alpha/beta hydrolase"/>
    <property type="match status" value="1"/>
</dbReference>
<evidence type="ECO:0000256" key="5">
    <source>
        <dbReference type="ARBA" id="ARBA00022801"/>
    </source>
</evidence>
<dbReference type="Ensembl" id="ENSNLET00000054766.1">
    <property type="protein sequence ID" value="ENSNLEP00000031398.1"/>
    <property type="gene ID" value="ENSNLEG00000012121.3"/>
</dbReference>
<dbReference type="EC" id="3.1.2.2" evidence="9"/>
<reference evidence="15" key="2">
    <citation type="submission" date="2025-08" db="UniProtKB">
        <authorList>
            <consortium name="Ensembl"/>
        </authorList>
    </citation>
    <scope>IDENTIFICATION</scope>
</reference>
<evidence type="ECO:0000256" key="10">
    <source>
        <dbReference type="ARBA" id="ARBA00047337"/>
    </source>
</evidence>
<dbReference type="Pfam" id="PF02089">
    <property type="entry name" value="Palm_thioest"/>
    <property type="match status" value="1"/>
</dbReference>
<proteinExistence type="inferred from homology"/>
<reference evidence="15" key="3">
    <citation type="submission" date="2025-09" db="UniProtKB">
        <authorList>
            <consortium name="Ensembl"/>
        </authorList>
    </citation>
    <scope>IDENTIFICATION</scope>
</reference>
<dbReference type="PANTHER" id="PTHR11247:SF8">
    <property type="entry name" value="PALMITOYL-PROTEIN THIOESTERASE 1"/>
    <property type="match status" value="1"/>
</dbReference>
<dbReference type="GO" id="GO:0008474">
    <property type="term" value="F:palmitoyl-(protein) hydrolase activity"/>
    <property type="evidence" value="ECO:0007669"/>
    <property type="project" value="UniProtKB-EC"/>
</dbReference>
<evidence type="ECO:0000256" key="3">
    <source>
        <dbReference type="ARBA" id="ARBA00014212"/>
    </source>
</evidence>
<dbReference type="EMBL" id="ADFV01076494">
    <property type="status" value="NOT_ANNOTATED_CDS"/>
    <property type="molecule type" value="Genomic_DNA"/>
</dbReference>
<dbReference type="AlphaFoldDB" id="A0A2I3GJA8"/>
<comment type="catalytic activity">
    <reaction evidence="10">
        <text>S-hexadecanoyl-L-cysteinyl-[protein] + H2O = L-cysteinyl-[protein] + hexadecanoate + H(+)</text>
        <dbReference type="Rhea" id="RHEA:19233"/>
        <dbReference type="Rhea" id="RHEA-COMP:10131"/>
        <dbReference type="Rhea" id="RHEA-COMP:11032"/>
        <dbReference type="ChEBI" id="CHEBI:7896"/>
        <dbReference type="ChEBI" id="CHEBI:15377"/>
        <dbReference type="ChEBI" id="CHEBI:15378"/>
        <dbReference type="ChEBI" id="CHEBI:29950"/>
        <dbReference type="ChEBI" id="CHEBI:74151"/>
        <dbReference type="EC" id="3.1.2.22"/>
    </reaction>
</comment>
<feature type="chain" id="PRO_5014144913" description="Palmitoyl-protein thioesterase 1" evidence="14">
    <location>
        <begin position="22"/>
        <end position="278"/>
    </location>
</feature>
<sequence>MASPRCLWLLAVALLPWTCASRALQHLDPPAPLPLVIWHGMGDSCCNPLSMGAVKKMVEKKIPGIYVLSLEIGKTLMEVRTAFFLNVNSQVTTVCQTLAKDPKLQQGYNAMGFSQGSQFLRAVAQRCPSPPMINLISVGGQHQGVFGLPRCPGESSHICDFIRKTLNAGAYSKVVQERYVWLAEKITDLLKVIKRNHFVFVILSQGINESYKKNLMALKKFVMVKFLNDSIVDPVDSEDRLGLKEMDNAGQLVFLATEGDHLQLSEEWFYAHIIPFLG</sequence>
<dbReference type="EMBL" id="ADFV01076497">
    <property type="status" value="NOT_ANNOTATED_CDS"/>
    <property type="molecule type" value="Genomic_DNA"/>
</dbReference>
<evidence type="ECO:0000256" key="1">
    <source>
        <dbReference type="ARBA" id="ARBA00010758"/>
    </source>
</evidence>
<keyword evidence="6" id="KW-1015">Disulfide bond</keyword>
<organism evidence="15 16">
    <name type="scientific">Nomascus leucogenys</name>
    <name type="common">Northern white-cheeked gibbon</name>
    <name type="synonym">Hylobates leucogenys</name>
    <dbReference type="NCBI Taxonomy" id="61853"/>
    <lineage>
        <taxon>Eukaryota</taxon>
        <taxon>Metazoa</taxon>
        <taxon>Chordata</taxon>
        <taxon>Craniata</taxon>
        <taxon>Vertebrata</taxon>
        <taxon>Euteleostomi</taxon>
        <taxon>Mammalia</taxon>
        <taxon>Eutheria</taxon>
        <taxon>Euarchontoglires</taxon>
        <taxon>Primates</taxon>
        <taxon>Haplorrhini</taxon>
        <taxon>Catarrhini</taxon>
        <taxon>Hylobatidae</taxon>
        <taxon>Nomascus</taxon>
    </lineage>
</organism>
<dbReference type="EC" id="3.1.2.22" evidence="2"/>
<dbReference type="GlyCosmos" id="A0A2I3GJA8">
    <property type="glycosylation" value="2 sites, No reported glycans"/>
</dbReference>
<feature type="signal peptide" evidence="14">
    <location>
        <begin position="1"/>
        <end position="21"/>
    </location>
</feature>
<dbReference type="SUPFAM" id="SSF53474">
    <property type="entry name" value="alpha/beta-Hydrolases"/>
    <property type="match status" value="1"/>
</dbReference>
<dbReference type="InterPro" id="IPR002472">
    <property type="entry name" value="Palm_thioest"/>
</dbReference>
<dbReference type="PRINTS" id="PR00414">
    <property type="entry name" value="PPTHIESTRASE"/>
</dbReference>
<evidence type="ECO:0000256" key="4">
    <source>
        <dbReference type="ARBA" id="ARBA00022729"/>
    </source>
</evidence>
<dbReference type="GO" id="GO:0006898">
    <property type="term" value="P:receptor-mediated endocytosis"/>
    <property type="evidence" value="ECO:0007669"/>
    <property type="project" value="TreeGrafter"/>
</dbReference>
<dbReference type="Proteomes" id="UP000001073">
    <property type="component" value="Chromosome 12"/>
</dbReference>
<accession>A0A2I3GJA8</accession>
<dbReference type="GO" id="GO:0005764">
    <property type="term" value="C:lysosome"/>
    <property type="evidence" value="ECO:0007669"/>
    <property type="project" value="TreeGrafter"/>
</dbReference>
<evidence type="ECO:0000313" key="15">
    <source>
        <dbReference type="Ensembl" id="ENSNLEP00000031398.1"/>
    </source>
</evidence>
<evidence type="ECO:0000256" key="7">
    <source>
        <dbReference type="ARBA" id="ARBA00023180"/>
    </source>
</evidence>
<keyword evidence="5" id="KW-0378">Hydrolase</keyword>
<name>A0A2I3GJA8_NOMLE</name>
<reference evidence="15 16" key="1">
    <citation type="submission" date="2012-10" db="EMBL/GenBank/DDBJ databases">
        <authorList>
            <consortium name="Gibbon Genome Sequencing Consortium"/>
        </authorList>
    </citation>
    <scope>NUCLEOTIDE SEQUENCE [LARGE SCALE GENOMIC DNA]</scope>
</reference>
<gene>
    <name evidence="15" type="primary">PPT1</name>
</gene>